<feature type="region of interest" description="Disordered" evidence="1">
    <location>
        <begin position="1"/>
        <end position="111"/>
    </location>
</feature>
<keyword evidence="3" id="KW-1185">Reference proteome</keyword>
<feature type="compositionally biased region" description="Polar residues" evidence="1">
    <location>
        <begin position="44"/>
        <end position="59"/>
    </location>
</feature>
<organism evidence="2 3">
    <name type="scientific">Caligus rogercresseyi</name>
    <name type="common">Sea louse</name>
    <dbReference type="NCBI Taxonomy" id="217165"/>
    <lineage>
        <taxon>Eukaryota</taxon>
        <taxon>Metazoa</taxon>
        <taxon>Ecdysozoa</taxon>
        <taxon>Arthropoda</taxon>
        <taxon>Crustacea</taxon>
        <taxon>Multicrustacea</taxon>
        <taxon>Hexanauplia</taxon>
        <taxon>Copepoda</taxon>
        <taxon>Siphonostomatoida</taxon>
        <taxon>Caligidae</taxon>
        <taxon>Caligus</taxon>
    </lineage>
</organism>
<feature type="compositionally biased region" description="Basic residues" evidence="1">
    <location>
        <begin position="63"/>
        <end position="77"/>
    </location>
</feature>
<gene>
    <name evidence="2" type="ORF">FKW44_015966</name>
</gene>
<feature type="compositionally biased region" description="Pro residues" evidence="1">
    <location>
        <begin position="101"/>
        <end position="111"/>
    </location>
</feature>
<accession>A0A7T8H1T3</accession>
<dbReference type="AlphaFoldDB" id="A0A7T8H1T3"/>
<feature type="compositionally biased region" description="Basic and acidic residues" evidence="1">
    <location>
        <begin position="9"/>
        <end position="21"/>
    </location>
</feature>
<sequence length="142" mass="15829">MAWAYTCRCETREKESQRRGTEAFVPGVAKADPGKRLQGKRGTPRQQQTPQKHLTQPYQQAGRHQHLKNGPRPKQRRPSPQLQDFIPAPPPLRPAWKTVSPNPPSHVNPLRWPTPIPVGKATASADNAKQALIRLLTTALGC</sequence>
<dbReference type="Proteomes" id="UP000595437">
    <property type="component" value="Chromosome 10"/>
</dbReference>
<proteinExistence type="predicted"/>
<dbReference type="EMBL" id="CP045899">
    <property type="protein sequence ID" value="QQP41556.1"/>
    <property type="molecule type" value="Genomic_DNA"/>
</dbReference>
<evidence type="ECO:0000256" key="1">
    <source>
        <dbReference type="SAM" id="MobiDB-lite"/>
    </source>
</evidence>
<reference evidence="3" key="1">
    <citation type="submission" date="2021-01" db="EMBL/GenBank/DDBJ databases">
        <title>Caligus Genome Assembly.</title>
        <authorList>
            <person name="Gallardo-Escarate C."/>
        </authorList>
    </citation>
    <scope>NUCLEOTIDE SEQUENCE [LARGE SCALE GENOMIC DNA]</scope>
</reference>
<evidence type="ECO:0000313" key="2">
    <source>
        <dbReference type="EMBL" id="QQP41556.1"/>
    </source>
</evidence>
<name>A0A7T8H1T3_CALRO</name>
<protein>
    <submittedName>
        <fullName evidence="2">Uncharacterized protein</fullName>
    </submittedName>
</protein>
<evidence type="ECO:0000313" key="3">
    <source>
        <dbReference type="Proteomes" id="UP000595437"/>
    </source>
</evidence>